<dbReference type="Gene3D" id="1.10.630.10">
    <property type="entry name" value="Cytochrome P450"/>
    <property type="match status" value="1"/>
</dbReference>
<dbReference type="PROSITE" id="PS00086">
    <property type="entry name" value="CYTOCHROME_P450"/>
    <property type="match status" value="1"/>
</dbReference>
<evidence type="ECO:0000256" key="7">
    <source>
        <dbReference type="RuleBase" id="RU000461"/>
    </source>
</evidence>
<reference evidence="9 10" key="1">
    <citation type="submission" date="2015-09" db="EMBL/GenBank/DDBJ databases">
        <title>Host preference determinants of Valsa canker pathogens revealed by comparative genomics.</title>
        <authorList>
            <person name="Yin Z."/>
            <person name="Huang L."/>
        </authorList>
    </citation>
    <scope>NUCLEOTIDE SEQUENCE [LARGE SCALE GENOMIC DNA]</scope>
    <source>
        <strain evidence="9 10">SXYLt</strain>
    </source>
</reference>
<keyword evidence="8" id="KW-0812">Transmembrane</keyword>
<keyword evidence="5 6" id="KW-0408">Iron</keyword>
<dbReference type="InterPro" id="IPR050121">
    <property type="entry name" value="Cytochrome_P450_monoxygenase"/>
</dbReference>
<dbReference type="GO" id="GO:0004497">
    <property type="term" value="F:monooxygenase activity"/>
    <property type="evidence" value="ECO:0007669"/>
    <property type="project" value="UniProtKB-KW"/>
</dbReference>
<dbReference type="GO" id="GO:0020037">
    <property type="term" value="F:heme binding"/>
    <property type="evidence" value="ECO:0007669"/>
    <property type="project" value="InterPro"/>
</dbReference>
<dbReference type="SUPFAM" id="SSF48264">
    <property type="entry name" value="Cytochrome P450"/>
    <property type="match status" value="1"/>
</dbReference>
<dbReference type="PRINTS" id="PR00463">
    <property type="entry name" value="EP450I"/>
</dbReference>
<gene>
    <name evidence="9" type="ORF">VPNG_01290</name>
</gene>
<dbReference type="GO" id="GO:0044550">
    <property type="term" value="P:secondary metabolite biosynthetic process"/>
    <property type="evidence" value="ECO:0007669"/>
    <property type="project" value="UniProtKB-ARBA"/>
</dbReference>
<dbReference type="GO" id="GO:0005506">
    <property type="term" value="F:iron ion binding"/>
    <property type="evidence" value="ECO:0007669"/>
    <property type="project" value="InterPro"/>
</dbReference>
<evidence type="ECO:0000313" key="10">
    <source>
        <dbReference type="Proteomes" id="UP000285146"/>
    </source>
</evidence>
<dbReference type="STRING" id="1230097.A0A423XLM2"/>
<comment type="similarity">
    <text evidence="7">Belongs to the cytochrome P450 family.</text>
</comment>
<keyword evidence="3 6" id="KW-0479">Metal-binding</keyword>
<evidence type="ECO:0000313" key="9">
    <source>
        <dbReference type="EMBL" id="ROW17073.1"/>
    </source>
</evidence>
<organism evidence="9 10">
    <name type="scientific">Cytospora leucostoma</name>
    <dbReference type="NCBI Taxonomy" id="1230097"/>
    <lineage>
        <taxon>Eukaryota</taxon>
        <taxon>Fungi</taxon>
        <taxon>Dikarya</taxon>
        <taxon>Ascomycota</taxon>
        <taxon>Pezizomycotina</taxon>
        <taxon>Sordariomycetes</taxon>
        <taxon>Sordariomycetidae</taxon>
        <taxon>Diaporthales</taxon>
        <taxon>Cytosporaceae</taxon>
        <taxon>Cytospora</taxon>
    </lineage>
</organism>
<evidence type="ECO:0000256" key="8">
    <source>
        <dbReference type="SAM" id="Phobius"/>
    </source>
</evidence>
<dbReference type="Pfam" id="PF00067">
    <property type="entry name" value="p450"/>
    <property type="match status" value="1"/>
</dbReference>
<dbReference type="InterPro" id="IPR017972">
    <property type="entry name" value="Cyt_P450_CS"/>
</dbReference>
<evidence type="ECO:0000256" key="6">
    <source>
        <dbReference type="PIRSR" id="PIRSR602401-1"/>
    </source>
</evidence>
<dbReference type="OrthoDB" id="2789670at2759"/>
<dbReference type="InterPro" id="IPR036396">
    <property type="entry name" value="Cyt_P450_sf"/>
</dbReference>
<dbReference type="GO" id="GO:0016705">
    <property type="term" value="F:oxidoreductase activity, acting on paired donors, with incorporation or reduction of molecular oxygen"/>
    <property type="evidence" value="ECO:0007669"/>
    <property type="project" value="InterPro"/>
</dbReference>
<dbReference type="AlphaFoldDB" id="A0A423XLM2"/>
<feature type="binding site" description="axial binding residue" evidence="6">
    <location>
        <position position="463"/>
    </location>
    <ligand>
        <name>heme</name>
        <dbReference type="ChEBI" id="CHEBI:30413"/>
    </ligand>
    <ligandPart>
        <name>Fe</name>
        <dbReference type="ChEBI" id="CHEBI:18248"/>
    </ligandPart>
</feature>
<evidence type="ECO:0008006" key="11">
    <source>
        <dbReference type="Google" id="ProtNLM"/>
    </source>
</evidence>
<keyword evidence="8" id="KW-1133">Transmembrane helix</keyword>
<evidence type="ECO:0000256" key="5">
    <source>
        <dbReference type="ARBA" id="ARBA00023004"/>
    </source>
</evidence>
<dbReference type="Proteomes" id="UP000285146">
    <property type="component" value="Unassembled WGS sequence"/>
</dbReference>
<keyword evidence="4 7" id="KW-0560">Oxidoreductase</keyword>
<dbReference type="PANTHER" id="PTHR24305:SF235">
    <property type="entry name" value="CYTOCHROME P450 MONOOXYGENASE APDB-RELATED"/>
    <property type="match status" value="1"/>
</dbReference>
<dbReference type="EMBL" id="LKEB01000003">
    <property type="protein sequence ID" value="ROW17073.1"/>
    <property type="molecule type" value="Genomic_DNA"/>
</dbReference>
<proteinExistence type="inferred from homology"/>
<dbReference type="InParanoid" id="A0A423XLM2"/>
<keyword evidence="2 6" id="KW-0349">Heme</keyword>
<name>A0A423XLM2_9PEZI</name>
<evidence type="ECO:0000256" key="2">
    <source>
        <dbReference type="ARBA" id="ARBA00022617"/>
    </source>
</evidence>
<protein>
    <recommendedName>
        <fullName evidence="11">Cytochrome P450</fullName>
    </recommendedName>
</protein>
<evidence type="ECO:0000256" key="1">
    <source>
        <dbReference type="ARBA" id="ARBA00001971"/>
    </source>
</evidence>
<keyword evidence="8" id="KW-0472">Membrane</keyword>
<accession>A0A423XLM2</accession>
<sequence>MASNPPHGQAAENFRDATYTAGLVMAFVGLSLIIYDQYHWLAYRLAYLLALRLGYFKDQEGKRMKYLDFNTRVLRFSHGHEVSKKGLAISEDKPFITWNDGKPEVVLSCPDHLRQFYGRDTKGHAKPPHMGMGPFFDRILGSSVGVLNGDKWKTMRKVFDPNLSHGIAMDFRTRFGREVEAWMETLPAVSTKQGDGADDPGLVVDASTACKTLPFKLVALVLYNEALSDAAFEELLELNDLHEKVMFKTFFGGAERSRLLSHLPTQSNSQMDEFGQKWRAFNLKMIKTAEKEHLSCPVADMYPSVVNGSVTEIEFLHTIDEILFANIDVTSSVLAFLLVNLARNTAAQGHLRAEILANATSPEAYVQKTDTLLEHTCMESIRLCPAAWFSLPECATSDMTIDGYRIPAGTPCIIDWWRLNTQSPVWQEGGHSGTSFRPERFRSLSPQDYRWSFLRFGLGSRKCIGKNVSGVLMKTFLVGVLQRFDLQSVGPSSEEEMSETRKDRFTVTPDKRVRLVPL</sequence>
<feature type="transmembrane region" description="Helical" evidence="8">
    <location>
        <begin position="17"/>
        <end position="35"/>
    </location>
</feature>
<comment type="cofactor">
    <cofactor evidence="1 6">
        <name>heme</name>
        <dbReference type="ChEBI" id="CHEBI:30413"/>
    </cofactor>
</comment>
<keyword evidence="7" id="KW-0503">Monooxygenase</keyword>
<dbReference type="InterPro" id="IPR001128">
    <property type="entry name" value="Cyt_P450"/>
</dbReference>
<comment type="caution">
    <text evidence="9">The sequence shown here is derived from an EMBL/GenBank/DDBJ whole genome shotgun (WGS) entry which is preliminary data.</text>
</comment>
<evidence type="ECO:0000256" key="4">
    <source>
        <dbReference type="ARBA" id="ARBA00023002"/>
    </source>
</evidence>
<evidence type="ECO:0000256" key="3">
    <source>
        <dbReference type="ARBA" id="ARBA00022723"/>
    </source>
</evidence>
<keyword evidence="10" id="KW-1185">Reference proteome</keyword>
<dbReference type="InterPro" id="IPR002401">
    <property type="entry name" value="Cyt_P450_E_grp-I"/>
</dbReference>
<dbReference type="PANTHER" id="PTHR24305">
    <property type="entry name" value="CYTOCHROME P450"/>
    <property type="match status" value="1"/>
</dbReference>